<accession>A0ABS5J8Z7</accession>
<comment type="caution">
    <text evidence="3">The sequence shown here is derived from an EMBL/GenBank/DDBJ whole genome shotgun (WGS) entry which is preliminary data.</text>
</comment>
<evidence type="ECO:0000313" key="4">
    <source>
        <dbReference type="Proteomes" id="UP000676386"/>
    </source>
</evidence>
<name>A0ABS5J8Z7_9BACT</name>
<evidence type="ECO:0000313" key="3">
    <source>
        <dbReference type="EMBL" id="MBS0031566.1"/>
    </source>
</evidence>
<dbReference type="RefSeq" id="WP_211976726.1">
    <property type="nucleotide sequence ID" value="NZ_CBFHAM010000074.1"/>
</dbReference>
<dbReference type="InterPro" id="IPR025491">
    <property type="entry name" value="DUF4382"/>
</dbReference>
<dbReference type="Proteomes" id="UP000676386">
    <property type="component" value="Unassembled WGS sequence"/>
</dbReference>
<feature type="signal peptide" evidence="1">
    <location>
        <begin position="1"/>
        <end position="23"/>
    </location>
</feature>
<dbReference type="Pfam" id="PF14321">
    <property type="entry name" value="DUF4382"/>
    <property type="match status" value="1"/>
</dbReference>
<keyword evidence="1" id="KW-0732">Signal</keyword>
<feature type="domain" description="DUF4382" evidence="2">
    <location>
        <begin position="34"/>
        <end position="173"/>
    </location>
</feature>
<organism evidence="3 4">
    <name type="scientific">Chitinophaga hostae</name>
    <dbReference type="NCBI Taxonomy" id="2831022"/>
    <lineage>
        <taxon>Bacteria</taxon>
        <taxon>Pseudomonadati</taxon>
        <taxon>Bacteroidota</taxon>
        <taxon>Chitinophagia</taxon>
        <taxon>Chitinophagales</taxon>
        <taxon>Chitinophagaceae</taxon>
        <taxon>Chitinophaga</taxon>
    </lineage>
</organism>
<gene>
    <name evidence="3" type="ORF">KE626_29825</name>
</gene>
<keyword evidence="4" id="KW-1185">Reference proteome</keyword>
<evidence type="ECO:0000259" key="2">
    <source>
        <dbReference type="Pfam" id="PF14321"/>
    </source>
</evidence>
<dbReference type="EMBL" id="JAGTXB010000023">
    <property type="protein sequence ID" value="MBS0031566.1"/>
    <property type="molecule type" value="Genomic_DNA"/>
</dbReference>
<feature type="chain" id="PRO_5047448187" evidence="1">
    <location>
        <begin position="24"/>
        <end position="264"/>
    </location>
</feature>
<protein>
    <submittedName>
        <fullName evidence="3">DUF4382 domain-containing protein</fullName>
    </submittedName>
</protein>
<evidence type="ECO:0000256" key="1">
    <source>
        <dbReference type="SAM" id="SignalP"/>
    </source>
</evidence>
<reference evidence="3 4" key="1">
    <citation type="submission" date="2021-04" db="EMBL/GenBank/DDBJ databases">
        <title>Chitinophaga sp. nov., isolated from the rhizosphere soil.</title>
        <authorList>
            <person name="He S."/>
        </authorList>
    </citation>
    <scope>NUCLEOTIDE SEQUENCE [LARGE SCALE GENOMIC DNA]</scope>
    <source>
        <strain evidence="3 4">2R12</strain>
    </source>
</reference>
<sequence length="264" mass="27912">MKNQFFATAMLVSASLLFLSACSKNETMSSAGNSKLSVYLTDDPAAYDAVNIDIKDIQVNTSTDADAGWQSLPVVRPGVYNLLDFRNGLDTLLASKELPAGRISQIRLVLGTNNSVVVKGTTYPLETPSAQQSGLKLNVQADLVADVEYRLWLDFDANRSIVTTGSNKYILKPVIRTFTKATSGTIKGTALPLLHVKGVFAIQSTDTIAAAIPDALTGVYVLSGLNAGTYNVAIAGDGILKDTVVANVAVKVGEVSNVGIITLK</sequence>
<dbReference type="PROSITE" id="PS51257">
    <property type="entry name" value="PROKAR_LIPOPROTEIN"/>
    <property type="match status" value="1"/>
</dbReference>
<proteinExistence type="predicted"/>